<name>A0A6J7WSD4_9CAUD</name>
<sequence>MEKIQYTVEMAKKIRGIKTPVKNLVLDIRARPNYLALTVYESNIMEYNESQRMAVMEYLLLVRELIQSYGTPCEIEGMKHTDEQARKQRRNA</sequence>
<proteinExistence type="predicted"/>
<accession>A0A6J7WSD4</accession>
<reference evidence="1" key="1">
    <citation type="submission" date="2020-05" db="EMBL/GenBank/DDBJ databases">
        <authorList>
            <person name="Chiriac C."/>
            <person name="Salcher M."/>
            <person name="Ghai R."/>
            <person name="Kavagutti S V."/>
        </authorList>
    </citation>
    <scope>NUCLEOTIDE SEQUENCE</scope>
</reference>
<gene>
    <name evidence="1" type="ORF">UFOVP204_95</name>
</gene>
<evidence type="ECO:0000313" key="1">
    <source>
        <dbReference type="EMBL" id="CAB5218213.1"/>
    </source>
</evidence>
<dbReference type="EMBL" id="LR798257">
    <property type="protein sequence ID" value="CAB5218213.1"/>
    <property type="molecule type" value="Genomic_DNA"/>
</dbReference>
<organism evidence="1">
    <name type="scientific">uncultured Caudovirales phage</name>
    <dbReference type="NCBI Taxonomy" id="2100421"/>
    <lineage>
        <taxon>Viruses</taxon>
        <taxon>Duplodnaviria</taxon>
        <taxon>Heunggongvirae</taxon>
        <taxon>Uroviricota</taxon>
        <taxon>Caudoviricetes</taxon>
        <taxon>Peduoviridae</taxon>
        <taxon>Maltschvirus</taxon>
        <taxon>Maltschvirus maltsch</taxon>
    </lineage>
</organism>
<protein>
    <submittedName>
        <fullName evidence="1">Uncharacterized protein</fullName>
    </submittedName>
</protein>